<dbReference type="GO" id="GO:0005663">
    <property type="term" value="C:DNA replication factor C complex"/>
    <property type="evidence" value="ECO:0007669"/>
    <property type="project" value="TreeGrafter"/>
</dbReference>
<dbReference type="EMBL" id="JAGRRH010000023">
    <property type="protein sequence ID" value="KAG7344155.1"/>
    <property type="molecule type" value="Genomic_DNA"/>
</dbReference>
<dbReference type="PANTHER" id="PTHR11669:SF20">
    <property type="entry name" value="REPLICATION FACTOR C SUBUNIT 4"/>
    <property type="match status" value="1"/>
</dbReference>
<dbReference type="CDD" id="cd18140">
    <property type="entry name" value="HLD_clamp_RFC"/>
    <property type="match status" value="1"/>
</dbReference>
<dbReference type="InterPro" id="IPR047854">
    <property type="entry name" value="RFC_lid"/>
</dbReference>
<dbReference type="CDD" id="cd00009">
    <property type="entry name" value="AAA"/>
    <property type="match status" value="1"/>
</dbReference>
<keyword evidence="2" id="KW-0235">DNA replication</keyword>
<keyword evidence="3" id="KW-0547">Nucleotide-binding</keyword>
<reference evidence="6" key="1">
    <citation type="journal article" date="2021" name="Sci. Rep.">
        <title>Diploid genomic architecture of Nitzschia inconspicua, an elite biomass production diatom.</title>
        <authorList>
            <person name="Oliver A."/>
            <person name="Podell S."/>
            <person name="Pinowska A."/>
            <person name="Traller J.C."/>
            <person name="Smith S.R."/>
            <person name="McClure R."/>
            <person name="Beliaev A."/>
            <person name="Bohutskyi P."/>
            <person name="Hill E.A."/>
            <person name="Rabines A."/>
            <person name="Zheng H."/>
            <person name="Allen L.Z."/>
            <person name="Kuo A."/>
            <person name="Grigoriev I.V."/>
            <person name="Allen A.E."/>
            <person name="Hazlebeck D."/>
            <person name="Allen E.E."/>
        </authorList>
    </citation>
    <scope>NUCLEOTIDE SEQUENCE</scope>
    <source>
        <strain evidence="6">Hildebrandi</strain>
    </source>
</reference>
<dbReference type="InterPro" id="IPR013748">
    <property type="entry name" value="Rep_factorC_C"/>
</dbReference>
<evidence type="ECO:0000256" key="4">
    <source>
        <dbReference type="ARBA" id="ARBA00022840"/>
    </source>
</evidence>
<evidence type="ECO:0000256" key="3">
    <source>
        <dbReference type="ARBA" id="ARBA00022741"/>
    </source>
</evidence>
<accession>A0A9K3PEH2</accession>
<evidence type="ECO:0000313" key="6">
    <source>
        <dbReference type="EMBL" id="KAG7344155.1"/>
    </source>
</evidence>
<evidence type="ECO:0000259" key="5">
    <source>
        <dbReference type="SMART" id="SM00382"/>
    </source>
</evidence>
<dbReference type="GO" id="GO:0006261">
    <property type="term" value="P:DNA-templated DNA replication"/>
    <property type="evidence" value="ECO:0007669"/>
    <property type="project" value="TreeGrafter"/>
</dbReference>
<comment type="similarity">
    <text evidence="1">Belongs to the activator 1 small subunits family.</text>
</comment>
<name>A0A9K3PEH2_9STRA</name>
<dbReference type="SMART" id="SM00382">
    <property type="entry name" value="AAA"/>
    <property type="match status" value="1"/>
</dbReference>
<dbReference type="Pfam" id="PF00004">
    <property type="entry name" value="AAA"/>
    <property type="match status" value="1"/>
</dbReference>
<keyword evidence="7" id="KW-1185">Reference proteome</keyword>
<evidence type="ECO:0000313" key="7">
    <source>
        <dbReference type="Proteomes" id="UP000693970"/>
    </source>
</evidence>
<sequence>MTSMEIDSSYNIPAASSLSSTVDGTPWVERYRPKTLKDVSHQTEVVQTLQNAVQTGRLPHLLLYGPPGSGKTSVALALCKELWHPSQLKRRVLELNASDERGISVVREKIKQFASLSVGSGAVALVPPGKKSKTGKNDFFGTTKENTINGGEQQDTADTGMEVEERKYPNPPFKIIILDEADTVTPDAQAALRRIIEAHSRITRFILICNYVTRIIEPLASRCAKFRFQALPSSSMKERLTSIARAEGITDQQLSGKQMDDILNISGGDMRRAVTSLQSVQALLAGDPKMEINEATLAELSGQPPNHVVQTLYQSLLDMKFETMQNAVKRVVADGYSVQMLLTKLLDKITDSEDLDELGKARLAIRIAEAEDRMNDGADEELQLMTVCGLALECLQSAQRKREMS</sequence>
<gene>
    <name evidence="6" type="ORF">IV203_022163</name>
</gene>
<dbReference type="PANTHER" id="PTHR11669">
    <property type="entry name" value="REPLICATION FACTOR C / DNA POLYMERASE III GAMMA-TAU SUBUNIT"/>
    <property type="match status" value="1"/>
</dbReference>
<dbReference type="GO" id="GO:0005634">
    <property type="term" value="C:nucleus"/>
    <property type="evidence" value="ECO:0007669"/>
    <property type="project" value="TreeGrafter"/>
</dbReference>
<keyword evidence="4" id="KW-0067">ATP-binding</keyword>
<dbReference type="GO" id="GO:0003689">
    <property type="term" value="F:DNA clamp loader activity"/>
    <property type="evidence" value="ECO:0007669"/>
    <property type="project" value="TreeGrafter"/>
</dbReference>
<reference evidence="6" key="2">
    <citation type="submission" date="2021-04" db="EMBL/GenBank/DDBJ databases">
        <authorList>
            <person name="Podell S."/>
        </authorList>
    </citation>
    <scope>NUCLEOTIDE SEQUENCE</scope>
    <source>
        <strain evidence="6">Hildebrandi</strain>
    </source>
</reference>
<evidence type="ECO:0000256" key="1">
    <source>
        <dbReference type="ARBA" id="ARBA00005378"/>
    </source>
</evidence>
<evidence type="ECO:0000256" key="2">
    <source>
        <dbReference type="ARBA" id="ARBA00022705"/>
    </source>
</evidence>
<dbReference type="InterPro" id="IPR050238">
    <property type="entry name" value="DNA_Rep/Repair_Clamp_Loader"/>
</dbReference>
<dbReference type="Pfam" id="PF08542">
    <property type="entry name" value="Rep_fac_C"/>
    <property type="match status" value="1"/>
</dbReference>
<comment type="caution">
    <text evidence="6">The sequence shown here is derived from an EMBL/GenBank/DDBJ whole genome shotgun (WGS) entry which is preliminary data.</text>
</comment>
<dbReference type="Proteomes" id="UP000693970">
    <property type="component" value="Unassembled WGS sequence"/>
</dbReference>
<dbReference type="GO" id="GO:0016887">
    <property type="term" value="F:ATP hydrolysis activity"/>
    <property type="evidence" value="ECO:0007669"/>
    <property type="project" value="InterPro"/>
</dbReference>
<feature type="domain" description="AAA+ ATPase" evidence="5">
    <location>
        <begin position="57"/>
        <end position="234"/>
    </location>
</feature>
<dbReference type="InterPro" id="IPR003959">
    <property type="entry name" value="ATPase_AAA_core"/>
</dbReference>
<dbReference type="AlphaFoldDB" id="A0A9K3PEH2"/>
<protein>
    <submittedName>
        <fullName evidence="6">Replication factor C small subunit</fullName>
    </submittedName>
</protein>
<proteinExistence type="inferred from homology"/>
<organism evidence="6 7">
    <name type="scientific">Nitzschia inconspicua</name>
    <dbReference type="NCBI Taxonomy" id="303405"/>
    <lineage>
        <taxon>Eukaryota</taxon>
        <taxon>Sar</taxon>
        <taxon>Stramenopiles</taxon>
        <taxon>Ochrophyta</taxon>
        <taxon>Bacillariophyta</taxon>
        <taxon>Bacillariophyceae</taxon>
        <taxon>Bacillariophycidae</taxon>
        <taxon>Bacillariales</taxon>
        <taxon>Bacillariaceae</taxon>
        <taxon>Nitzschia</taxon>
    </lineage>
</organism>
<dbReference type="InterPro" id="IPR003593">
    <property type="entry name" value="AAA+_ATPase"/>
</dbReference>
<dbReference type="GO" id="GO:0005524">
    <property type="term" value="F:ATP binding"/>
    <property type="evidence" value="ECO:0007669"/>
    <property type="project" value="UniProtKB-KW"/>
</dbReference>
<dbReference type="OrthoDB" id="4199794at2759"/>
<dbReference type="GO" id="GO:0006281">
    <property type="term" value="P:DNA repair"/>
    <property type="evidence" value="ECO:0007669"/>
    <property type="project" value="TreeGrafter"/>
</dbReference>